<evidence type="ECO:0000256" key="2">
    <source>
        <dbReference type="ARBA" id="ARBA00022475"/>
    </source>
</evidence>
<gene>
    <name evidence="9" type="ORF">KQ929_18365</name>
</gene>
<evidence type="ECO:0000313" key="9">
    <source>
        <dbReference type="EMBL" id="QWW79168.1"/>
    </source>
</evidence>
<evidence type="ECO:0000256" key="4">
    <source>
        <dbReference type="ARBA" id="ARBA00022649"/>
    </source>
</evidence>
<reference evidence="9 10" key="1">
    <citation type="submission" date="2021-06" db="EMBL/GenBank/DDBJ databases">
        <title>Leclercia pneumoniae sp. nov.</title>
        <authorList>
            <person name="Hoenemann M."/>
            <person name="Viehweger A."/>
            <person name="Dietze N."/>
        </authorList>
    </citation>
    <scope>NUCLEOTIDE SEQUENCE [LARGE SCALE GENOMIC DNA]</scope>
    <source>
        <strain evidence="10">49125</strain>
    </source>
</reference>
<protein>
    <submittedName>
        <fullName evidence="9">Hok/Gef family protein</fullName>
    </submittedName>
</protein>
<comment type="similarity">
    <text evidence="8">Belongs to the hok/gef family.</text>
</comment>
<evidence type="ECO:0000256" key="1">
    <source>
        <dbReference type="ARBA" id="ARBA00004377"/>
    </source>
</evidence>
<comment type="subcellular location">
    <subcellularLocation>
        <location evidence="1 8">Cell inner membrane</location>
        <topology evidence="1 8">Single-pass membrane protein</topology>
    </subcellularLocation>
</comment>
<dbReference type="RefSeq" id="WP_040077445.1">
    <property type="nucleotide sequence ID" value="NZ_CP071383.1"/>
</dbReference>
<sequence>MKRRDPIIRALMIISLTIIILTLATRKTLCEIGFRNGSFEVVARLDCRSGK</sequence>
<dbReference type="PRINTS" id="PR00281">
    <property type="entry name" value="HOKGEFTOXIC"/>
</dbReference>
<name>A0ABX8JTG2_9ENTR</name>
<dbReference type="Pfam" id="PF01848">
    <property type="entry name" value="HOK_GEF"/>
    <property type="match status" value="1"/>
</dbReference>
<dbReference type="InterPro" id="IPR000021">
    <property type="entry name" value="Hok/gef_toxin"/>
</dbReference>
<keyword evidence="4" id="KW-1277">Toxin-antitoxin system</keyword>
<dbReference type="EMBL" id="CP076838">
    <property type="protein sequence ID" value="QWW79168.1"/>
    <property type="molecule type" value="Genomic_DNA"/>
</dbReference>
<evidence type="ECO:0000256" key="6">
    <source>
        <dbReference type="ARBA" id="ARBA00022989"/>
    </source>
</evidence>
<evidence type="ECO:0000256" key="8">
    <source>
        <dbReference type="RuleBase" id="RU221113"/>
    </source>
</evidence>
<keyword evidence="3" id="KW-0997">Cell inner membrane</keyword>
<dbReference type="Proteomes" id="UP000683497">
    <property type="component" value="Chromosome"/>
</dbReference>
<keyword evidence="7" id="KW-0472">Membrane</keyword>
<evidence type="ECO:0000313" key="10">
    <source>
        <dbReference type="Proteomes" id="UP000683497"/>
    </source>
</evidence>
<keyword evidence="6" id="KW-1133">Transmembrane helix</keyword>
<accession>A0ABX8JTG2</accession>
<evidence type="ECO:0000256" key="3">
    <source>
        <dbReference type="ARBA" id="ARBA00022519"/>
    </source>
</evidence>
<keyword evidence="2" id="KW-1003">Cell membrane</keyword>
<proteinExistence type="inferred from homology"/>
<evidence type="ECO:0000256" key="5">
    <source>
        <dbReference type="ARBA" id="ARBA00022692"/>
    </source>
</evidence>
<keyword evidence="5" id="KW-0812">Transmembrane</keyword>
<organism evidence="9 10">
    <name type="scientific">Leclercia pneumoniae</name>
    <dbReference type="NCBI Taxonomy" id="2815358"/>
    <lineage>
        <taxon>Bacteria</taxon>
        <taxon>Pseudomonadati</taxon>
        <taxon>Pseudomonadota</taxon>
        <taxon>Gammaproteobacteria</taxon>
        <taxon>Enterobacterales</taxon>
        <taxon>Enterobacteriaceae</taxon>
        <taxon>Leclercia</taxon>
    </lineage>
</organism>
<keyword evidence="10" id="KW-1185">Reference proteome</keyword>
<evidence type="ECO:0000256" key="7">
    <source>
        <dbReference type="ARBA" id="ARBA00023136"/>
    </source>
</evidence>